<evidence type="ECO:0000256" key="1">
    <source>
        <dbReference type="SAM" id="MobiDB-lite"/>
    </source>
</evidence>
<protein>
    <submittedName>
        <fullName evidence="2">DUF3305 domain-containing protein</fullName>
    </submittedName>
</protein>
<dbReference type="Proteomes" id="UP000325302">
    <property type="component" value="Unassembled WGS sequence"/>
</dbReference>
<dbReference type="OrthoDB" id="5586738at2"/>
<evidence type="ECO:0000313" key="3">
    <source>
        <dbReference type="Proteomes" id="UP000325302"/>
    </source>
</evidence>
<gene>
    <name evidence="2" type="ORF">E1H14_06500</name>
</gene>
<sequence length="163" mass="18502">MSNSVLAKPQEPSLDLWPLWLRLHKHETRSRGWPSISWSVAELSIQPLPAEEAVCLWLQLWRDERMAYRFNLSAENPRLFVVCEEVAPGQMCARKLTVCQDVAADYMDANQPVLSIPLPAPIAAWMERFMAHHGEVEDPKAGRRRLRTQATRASAATGNRADD</sequence>
<organism evidence="2 3">
    <name type="scientific">Nitrincola tapanii</name>
    <dbReference type="NCBI Taxonomy" id="1708751"/>
    <lineage>
        <taxon>Bacteria</taxon>
        <taxon>Pseudomonadati</taxon>
        <taxon>Pseudomonadota</taxon>
        <taxon>Gammaproteobacteria</taxon>
        <taxon>Oceanospirillales</taxon>
        <taxon>Oceanospirillaceae</taxon>
        <taxon>Nitrincola</taxon>
    </lineage>
</organism>
<evidence type="ECO:0000313" key="2">
    <source>
        <dbReference type="EMBL" id="KAA0875065.1"/>
    </source>
</evidence>
<dbReference type="AlphaFoldDB" id="A0A5A9W4J9"/>
<accession>A0A5A9W4J9</accession>
<proteinExistence type="predicted"/>
<dbReference type="RefSeq" id="WP_149390645.1">
    <property type="nucleotide sequence ID" value="NZ_SMRS01000004.1"/>
</dbReference>
<comment type="caution">
    <text evidence="2">The sequence shown here is derived from an EMBL/GenBank/DDBJ whole genome shotgun (WGS) entry which is preliminary data.</text>
</comment>
<keyword evidence="3" id="KW-1185">Reference proteome</keyword>
<dbReference type="Pfam" id="PF11749">
    <property type="entry name" value="DUF3305"/>
    <property type="match status" value="1"/>
</dbReference>
<feature type="region of interest" description="Disordered" evidence="1">
    <location>
        <begin position="136"/>
        <end position="163"/>
    </location>
</feature>
<feature type="compositionally biased region" description="Polar residues" evidence="1">
    <location>
        <begin position="148"/>
        <end position="157"/>
    </location>
</feature>
<dbReference type="InterPro" id="IPR021736">
    <property type="entry name" value="DUF3305"/>
</dbReference>
<reference evidence="2 3" key="1">
    <citation type="submission" date="2019-03" db="EMBL/GenBank/DDBJ databases">
        <title>Nitrincola sp. nov. isolated from an Indian soda lake.</title>
        <authorList>
            <person name="Joshi A."/>
            <person name="Thite S.V."/>
            <person name="Joseph N."/>
            <person name="Dhotre D."/>
            <person name="Moorthy M."/>
            <person name="Shouche Y.S."/>
        </authorList>
    </citation>
    <scope>NUCLEOTIDE SEQUENCE [LARGE SCALE GENOMIC DNA]</scope>
    <source>
        <strain evidence="2 3">MEB193</strain>
    </source>
</reference>
<dbReference type="EMBL" id="SMRS01000004">
    <property type="protein sequence ID" value="KAA0875065.1"/>
    <property type="molecule type" value="Genomic_DNA"/>
</dbReference>
<name>A0A5A9W4J9_9GAMM</name>